<feature type="transmembrane region" description="Helical" evidence="6">
    <location>
        <begin position="58"/>
        <end position="84"/>
    </location>
</feature>
<keyword evidence="8" id="KW-1185">Reference proteome</keyword>
<dbReference type="GO" id="GO:0005886">
    <property type="term" value="C:plasma membrane"/>
    <property type="evidence" value="ECO:0007669"/>
    <property type="project" value="UniProtKB-SubCell"/>
</dbReference>
<organism evidence="7 8">
    <name type="scientific">Salinarimonas ramus</name>
    <dbReference type="NCBI Taxonomy" id="690164"/>
    <lineage>
        <taxon>Bacteria</taxon>
        <taxon>Pseudomonadati</taxon>
        <taxon>Pseudomonadota</taxon>
        <taxon>Alphaproteobacteria</taxon>
        <taxon>Hyphomicrobiales</taxon>
        <taxon>Salinarimonadaceae</taxon>
        <taxon>Salinarimonas</taxon>
    </lineage>
</organism>
<dbReference type="InterPro" id="IPR022791">
    <property type="entry name" value="L-PG_synthase/AglD"/>
</dbReference>
<evidence type="ECO:0000256" key="3">
    <source>
        <dbReference type="ARBA" id="ARBA00022692"/>
    </source>
</evidence>
<gene>
    <name evidence="7" type="ORF">GCM10011322_29580</name>
</gene>
<accession>A0A917V5Q9</accession>
<protein>
    <submittedName>
        <fullName evidence="7">Membrane protein</fullName>
    </submittedName>
</protein>
<proteinExistence type="predicted"/>
<keyword evidence="4 6" id="KW-1133">Transmembrane helix</keyword>
<evidence type="ECO:0000256" key="4">
    <source>
        <dbReference type="ARBA" id="ARBA00022989"/>
    </source>
</evidence>
<name>A0A917V5Q9_9HYPH</name>
<sequence length="326" mass="33517">MIRSLPLPKAFQKGPPARRTLVRAMQVVFWLAALAALAYAYRANEAAIVEALSRVSPVALAAACAVAALGAVPGALAWVALARAGGMPVPWGRGTAIYLVSNLGKYVPGGFWAILSQAAHARPWGMTLPRAAGLFLLAMLCALLAAGLVGLPAFLGAFRIEGALAAALVVVALLGAAAALKLLPFLAGIAARRLPFVPDESLLARLDTASLSRATAIMLVAWPLTGLHLAILAAPFSDDVIFLVSAYAFASALSLVLPILPAGLGAREGALMACLVVVMPAAEAAVIVVLSRLVVTMVELAAAALASLVRPERHIEATPALDTERP</sequence>
<dbReference type="EMBL" id="BMMF01000008">
    <property type="protein sequence ID" value="GGK40517.1"/>
    <property type="molecule type" value="Genomic_DNA"/>
</dbReference>
<feature type="transmembrane region" description="Helical" evidence="6">
    <location>
        <begin position="211"/>
        <end position="233"/>
    </location>
</feature>
<comment type="caution">
    <text evidence="7">The sequence shown here is derived from an EMBL/GenBank/DDBJ whole genome shotgun (WGS) entry which is preliminary data.</text>
</comment>
<feature type="transmembrane region" description="Helical" evidence="6">
    <location>
        <begin position="135"/>
        <end position="158"/>
    </location>
</feature>
<comment type="subcellular location">
    <subcellularLocation>
        <location evidence="1">Cell membrane</location>
        <topology evidence="1">Multi-pass membrane protein</topology>
    </subcellularLocation>
</comment>
<dbReference type="Pfam" id="PF03706">
    <property type="entry name" value="LPG_synthase_TM"/>
    <property type="match status" value="1"/>
</dbReference>
<keyword evidence="5 6" id="KW-0472">Membrane</keyword>
<evidence type="ECO:0000256" key="5">
    <source>
        <dbReference type="ARBA" id="ARBA00023136"/>
    </source>
</evidence>
<feature type="transmembrane region" description="Helical" evidence="6">
    <location>
        <begin position="165"/>
        <end position="191"/>
    </location>
</feature>
<evidence type="ECO:0000313" key="7">
    <source>
        <dbReference type="EMBL" id="GGK40517.1"/>
    </source>
</evidence>
<keyword evidence="2" id="KW-1003">Cell membrane</keyword>
<dbReference type="AlphaFoldDB" id="A0A917V5Q9"/>
<dbReference type="Proteomes" id="UP000600449">
    <property type="component" value="Unassembled WGS sequence"/>
</dbReference>
<evidence type="ECO:0000256" key="1">
    <source>
        <dbReference type="ARBA" id="ARBA00004651"/>
    </source>
</evidence>
<evidence type="ECO:0000313" key="8">
    <source>
        <dbReference type="Proteomes" id="UP000600449"/>
    </source>
</evidence>
<feature type="transmembrane region" description="Helical" evidence="6">
    <location>
        <begin position="240"/>
        <end position="264"/>
    </location>
</feature>
<dbReference type="RefSeq" id="WP_188913991.1">
    <property type="nucleotide sequence ID" value="NZ_BMMF01000008.1"/>
</dbReference>
<feature type="transmembrane region" description="Helical" evidence="6">
    <location>
        <begin position="96"/>
        <end position="115"/>
    </location>
</feature>
<feature type="transmembrane region" description="Helical" evidence="6">
    <location>
        <begin position="270"/>
        <end position="290"/>
    </location>
</feature>
<evidence type="ECO:0000256" key="2">
    <source>
        <dbReference type="ARBA" id="ARBA00022475"/>
    </source>
</evidence>
<reference evidence="7 8" key="1">
    <citation type="journal article" date="2014" name="Int. J. Syst. Evol. Microbiol.">
        <title>Complete genome sequence of Corynebacterium casei LMG S-19264T (=DSM 44701T), isolated from a smear-ripened cheese.</title>
        <authorList>
            <consortium name="US DOE Joint Genome Institute (JGI-PGF)"/>
            <person name="Walter F."/>
            <person name="Albersmeier A."/>
            <person name="Kalinowski J."/>
            <person name="Ruckert C."/>
        </authorList>
    </citation>
    <scope>NUCLEOTIDE SEQUENCE [LARGE SCALE GENOMIC DNA]</scope>
    <source>
        <strain evidence="7 8">CGMCC 1.9161</strain>
    </source>
</reference>
<keyword evidence="3 6" id="KW-0812">Transmembrane</keyword>
<evidence type="ECO:0000256" key="6">
    <source>
        <dbReference type="SAM" id="Phobius"/>
    </source>
</evidence>